<evidence type="ECO:0000313" key="9">
    <source>
        <dbReference type="EMBL" id="HIU41028.1"/>
    </source>
</evidence>
<reference evidence="9" key="2">
    <citation type="journal article" date="2021" name="PeerJ">
        <title>Extensive microbial diversity within the chicken gut microbiome revealed by metagenomics and culture.</title>
        <authorList>
            <person name="Gilroy R."/>
            <person name="Ravi A."/>
            <person name="Getino M."/>
            <person name="Pursley I."/>
            <person name="Horton D.L."/>
            <person name="Alikhan N.F."/>
            <person name="Baker D."/>
            <person name="Gharbi K."/>
            <person name="Hall N."/>
            <person name="Watson M."/>
            <person name="Adriaenssens E.M."/>
            <person name="Foster-Nyarko E."/>
            <person name="Jarju S."/>
            <person name="Secka A."/>
            <person name="Antonio M."/>
            <person name="Oren A."/>
            <person name="Chaudhuri R.R."/>
            <person name="La Ragione R."/>
            <person name="Hildebrand F."/>
            <person name="Pallen M.J."/>
        </authorList>
    </citation>
    <scope>NUCLEOTIDE SEQUENCE</scope>
    <source>
        <strain evidence="9">4509</strain>
    </source>
</reference>
<evidence type="ECO:0000259" key="8">
    <source>
        <dbReference type="Pfam" id="PF02773"/>
    </source>
</evidence>
<keyword evidence="3" id="KW-0479">Metal-binding</keyword>
<dbReference type="Pfam" id="PF02773">
    <property type="entry name" value="S-AdoMet_synt_C"/>
    <property type="match status" value="1"/>
</dbReference>
<evidence type="ECO:0000256" key="3">
    <source>
        <dbReference type="ARBA" id="ARBA00022723"/>
    </source>
</evidence>
<gene>
    <name evidence="9" type="ORF">IAD19_00555</name>
</gene>
<comment type="caution">
    <text evidence="9">The sequence shown here is derived from an EMBL/GenBank/DDBJ whole genome shotgun (WGS) entry which is preliminary data.</text>
</comment>
<keyword evidence="2" id="KW-0808">Transferase</keyword>
<dbReference type="PANTHER" id="PTHR11964">
    <property type="entry name" value="S-ADENOSYLMETHIONINE SYNTHETASE"/>
    <property type="match status" value="1"/>
</dbReference>
<sequence>DSFGTGKYGDDALAKAVETVFDLRPTAIIKQLDLRKPIYRKLASYGHMGREELGVEWEKTNRTQELLACFQK</sequence>
<evidence type="ECO:0000313" key="10">
    <source>
        <dbReference type="Proteomes" id="UP000824082"/>
    </source>
</evidence>
<protein>
    <submittedName>
        <fullName evidence="9">Methionine adenosyltransferase domain-containing protein</fullName>
    </submittedName>
</protein>
<keyword evidence="7" id="KW-0630">Potassium</keyword>
<feature type="domain" description="S-adenosylmethionine synthetase C-terminal" evidence="8">
    <location>
        <begin position="1"/>
        <end position="59"/>
    </location>
</feature>
<organism evidence="9 10">
    <name type="scientific">Candidatus Egerieicola faecale</name>
    <dbReference type="NCBI Taxonomy" id="2840774"/>
    <lineage>
        <taxon>Bacteria</taxon>
        <taxon>Bacillati</taxon>
        <taxon>Bacillota</taxon>
        <taxon>Clostridia</taxon>
        <taxon>Eubacteriales</taxon>
        <taxon>Oscillospiraceae</taxon>
        <taxon>Oscillospiraceae incertae sedis</taxon>
        <taxon>Candidatus Egerieicola</taxon>
    </lineage>
</organism>
<dbReference type="GO" id="GO:0046872">
    <property type="term" value="F:metal ion binding"/>
    <property type="evidence" value="ECO:0007669"/>
    <property type="project" value="UniProtKB-KW"/>
</dbReference>
<name>A0A9D1IPQ9_9FIRM</name>
<dbReference type="InterPro" id="IPR022636">
    <property type="entry name" value="S-AdoMet_synthetase_sfam"/>
</dbReference>
<dbReference type="InterPro" id="IPR002133">
    <property type="entry name" value="S-AdoMet_synthetase"/>
</dbReference>
<dbReference type="Proteomes" id="UP000824082">
    <property type="component" value="Unassembled WGS sequence"/>
</dbReference>
<keyword evidence="5" id="KW-0067">ATP-binding</keyword>
<keyword evidence="1" id="KW-0554">One-carbon metabolism</keyword>
<accession>A0A9D1IPQ9</accession>
<dbReference type="GO" id="GO:0006556">
    <property type="term" value="P:S-adenosylmethionine biosynthetic process"/>
    <property type="evidence" value="ECO:0007669"/>
    <property type="project" value="InterPro"/>
</dbReference>
<evidence type="ECO:0000256" key="4">
    <source>
        <dbReference type="ARBA" id="ARBA00022741"/>
    </source>
</evidence>
<dbReference type="GO" id="GO:0006730">
    <property type="term" value="P:one-carbon metabolic process"/>
    <property type="evidence" value="ECO:0007669"/>
    <property type="project" value="UniProtKB-KW"/>
</dbReference>
<reference evidence="9" key="1">
    <citation type="submission" date="2020-10" db="EMBL/GenBank/DDBJ databases">
        <authorList>
            <person name="Gilroy R."/>
        </authorList>
    </citation>
    <scope>NUCLEOTIDE SEQUENCE</scope>
    <source>
        <strain evidence="9">4509</strain>
    </source>
</reference>
<dbReference type="EMBL" id="DVMX01000009">
    <property type="protein sequence ID" value="HIU41028.1"/>
    <property type="molecule type" value="Genomic_DNA"/>
</dbReference>
<evidence type="ECO:0000256" key="7">
    <source>
        <dbReference type="ARBA" id="ARBA00022958"/>
    </source>
</evidence>
<dbReference type="SUPFAM" id="SSF55973">
    <property type="entry name" value="S-adenosylmethionine synthetase"/>
    <property type="match status" value="1"/>
</dbReference>
<keyword evidence="4" id="KW-0547">Nucleotide-binding</keyword>
<evidence type="ECO:0000256" key="2">
    <source>
        <dbReference type="ARBA" id="ARBA00022679"/>
    </source>
</evidence>
<dbReference type="InterPro" id="IPR022630">
    <property type="entry name" value="S-AdoMet_synt_C"/>
</dbReference>
<dbReference type="GO" id="GO:0005524">
    <property type="term" value="F:ATP binding"/>
    <property type="evidence" value="ECO:0007669"/>
    <property type="project" value="UniProtKB-KW"/>
</dbReference>
<evidence type="ECO:0000256" key="1">
    <source>
        <dbReference type="ARBA" id="ARBA00022563"/>
    </source>
</evidence>
<evidence type="ECO:0000256" key="5">
    <source>
        <dbReference type="ARBA" id="ARBA00022840"/>
    </source>
</evidence>
<proteinExistence type="predicted"/>
<keyword evidence="6" id="KW-0460">Magnesium</keyword>
<dbReference type="AlphaFoldDB" id="A0A9D1IPQ9"/>
<dbReference type="Gene3D" id="3.30.300.10">
    <property type="match status" value="1"/>
</dbReference>
<dbReference type="GO" id="GO:0004478">
    <property type="term" value="F:methionine adenosyltransferase activity"/>
    <property type="evidence" value="ECO:0007669"/>
    <property type="project" value="InterPro"/>
</dbReference>
<evidence type="ECO:0000256" key="6">
    <source>
        <dbReference type="ARBA" id="ARBA00022842"/>
    </source>
</evidence>
<feature type="non-terminal residue" evidence="9">
    <location>
        <position position="1"/>
    </location>
</feature>